<evidence type="ECO:0000256" key="3">
    <source>
        <dbReference type="ARBA" id="ARBA00023136"/>
    </source>
</evidence>
<dbReference type="Proteomes" id="UP000053660">
    <property type="component" value="Unassembled WGS sequence"/>
</dbReference>
<keyword evidence="3" id="KW-0472">Membrane</keyword>
<proteinExistence type="inferred from homology"/>
<feature type="domain" description="Cysteine-rich transmembrane" evidence="4">
    <location>
        <begin position="86"/>
        <end position="110"/>
    </location>
</feature>
<dbReference type="GO" id="GO:0016020">
    <property type="term" value="C:membrane"/>
    <property type="evidence" value="ECO:0007669"/>
    <property type="project" value="UniProtKB-SubCell"/>
</dbReference>
<comment type="similarity">
    <text evidence="2">Belongs to the CYSTM1 family.</text>
</comment>
<dbReference type="OrthoDB" id="2270463at2759"/>
<sequence length="113" mass="11605">MVEILKVEALSSLSESPKEERLAAGYVPVTPMSPYGGMGYPAAYPVQPTIGYPGCAVTPVAAVAPVAVAPVAPVAAMPYPSTVVVNRDPTDDCCTGCLAAMCFCCLLDAMTHP</sequence>
<reference evidence="5 6" key="1">
    <citation type="submission" date="2014-03" db="EMBL/GenBank/DDBJ databases">
        <title>Draft genome of the hookworm Oesophagostomum dentatum.</title>
        <authorList>
            <person name="Mitreva M."/>
        </authorList>
    </citation>
    <scope>NUCLEOTIDE SEQUENCE [LARGE SCALE GENOMIC DNA]</scope>
    <source>
        <strain evidence="5 6">OD-Hann</strain>
    </source>
</reference>
<name>A0A0B1TF87_OESDE</name>
<evidence type="ECO:0000256" key="1">
    <source>
        <dbReference type="ARBA" id="ARBA00004370"/>
    </source>
</evidence>
<evidence type="ECO:0000313" key="6">
    <source>
        <dbReference type="Proteomes" id="UP000053660"/>
    </source>
</evidence>
<gene>
    <name evidence="5" type="ORF">OESDEN_03854</name>
</gene>
<evidence type="ECO:0000259" key="4">
    <source>
        <dbReference type="Pfam" id="PF12734"/>
    </source>
</evidence>
<dbReference type="InterPro" id="IPR028144">
    <property type="entry name" value="CYSTM_dom"/>
</dbReference>
<dbReference type="AlphaFoldDB" id="A0A0B1TF87"/>
<dbReference type="Pfam" id="PF12734">
    <property type="entry name" value="CYSTM"/>
    <property type="match status" value="1"/>
</dbReference>
<comment type="subcellular location">
    <subcellularLocation>
        <location evidence="1">Membrane</location>
    </subcellularLocation>
</comment>
<dbReference type="EMBL" id="KN549739">
    <property type="protein sequence ID" value="KHJ96183.1"/>
    <property type="molecule type" value="Genomic_DNA"/>
</dbReference>
<evidence type="ECO:0000256" key="2">
    <source>
        <dbReference type="ARBA" id="ARBA00009444"/>
    </source>
</evidence>
<keyword evidence="6" id="KW-1185">Reference proteome</keyword>
<accession>A0A0B1TF87</accession>
<protein>
    <recommendedName>
        <fullName evidence="4">Cysteine-rich transmembrane domain-containing protein</fullName>
    </recommendedName>
</protein>
<evidence type="ECO:0000313" key="5">
    <source>
        <dbReference type="EMBL" id="KHJ96183.1"/>
    </source>
</evidence>
<organism evidence="5 6">
    <name type="scientific">Oesophagostomum dentatum</name>
    <name type="common">Nodular worm</name>
    <dbReference type="NCBI Taxonomy" id="61180"/>
    <lineage>
        <taxon>Eukaryota</taxon>
        <taxon>Metazoa</taxon>
        <taxon>Ecdysozoa</taxon>
        <taxon>Nematoda</taxon>
        <taxon>Chromadorea</taxon>
        <taxon>Rhabditida</taxon>
        <taxon>Rhabditina</taxon>
        <taxon>Rhabditomorpha</taxon>
        <taxon>Strongyloidea</taxon>
        <taxon>Strongylidae</taxon>
        <taxon>Oesophagostomum</taxon>
    </lineage>
</organism>